<evidence type="ECO:0000259" key="5">
    <source>
        <dbReference type="PROSITE" id="PS50060"/>
    </source>
</evidence>
<dbReference type="InterPro" id="IPR000998">
    <property type="entry name" value="MAM_dom"/>
</dbReference>
<feature type="disulfide bond" evidence="3">
    <location>
        <begin position="103"/>
        <end position="113"/>
    </location>
</feature>
<organism evidence="7 8">
    <name type="scientific">Exaiptasia diaphana</name>
    <name type="common">Tropical sea anemone</name>
    <name type="synonym">Aiptasia pulchella</name>
    <dbReference type="NCBI Taxonomy" id="2652724"/>
    <lineage>
        <taxon>Eukaryota</taxon>
        <taxon>Metazoa</taxon>
        <taxon>Cnidaria</taxon>
        <taxon>Anthozoa</taxon>
        <taxon>Hexacorallia</taxon>
        <taxon>Actiniaria</taxon>
        <taxon>Aiptasiidae</taxon>
        <taxon>Exaiptasia</taxon>
    </lineage>
</organism>
<feature type="signal peptide" evidence="4">
    <location>
        <begin position="1"/>
        <end position="27"/>
    </location>
</feature>
<dbReference type="Pfam" id="PF00530">
    <property type="entry name" value="SRCR"/>
    <property type="match status" value="1"/>
</dbReference>
<dbReference type="PANTHER" id="PTHR23282">
    <property type="entry name" value="APICAL ENDOSOMAL GLYCOPROTEIN PRECURSOR"/>
    <property type="match status" value="1"/>
</dbReference>
<dbReference type="PROSITE" id="PS50060">
    <property type="entry name" value="MAM_2"/>
    <property type="match status" value="2"/>
</dbReference>
<dbReference type="InterPro" id="IPR036772">
    <property type="entry name" value="SRCR-like_dom_sf"/>
</dbReference>
<feature type="domain" description="SRCR" evidence="6">
    <location>
        <begin position="34"/>
        <end position="134"/>
    </location>
</feature>
<dbReference type="InterPro" id="IPR001190">
    <property type="entry name" value="SRCR"/>
</dbReference>
<evidence type="ECO:0000259" key="6">
    <source>
        <dbReference type="PROSITE" id="PS50287"/>
    </source>
</evidence>
<dbReference type="PROSITE" id="PS50287">
    <property type="entry name" value="SRCR_2"/>
    <property type="match status" value="1"/>
</dbReference>
<dbReference type="SMART" id="SM00202">
    <property type="entry name" value="SR"/>
    <property type="match status" value="1"/>
</dbReference>
<dbReference type="GeneID" id="110242360"/>
<dbReference type="Gene3D" id="2.60.120.200">
    <property type="match status" value="2"/>
</dbReference>
<reference evidence="7" key="1">
    <citation type="submission" date="2022-11" db="UniProtKB">
        <authorList>
            <consortium name="EnsemblMetazoa"/>
        </authorList>
    </citation>
    <scope>IDENTIFICATION</scope>
</reference>
<dbReference type="GO" id="GO:0016020">
    <property type="term" value="C:membrane"/>
    <property type="evidence" value="ECO:0007669"/>
    <property type="project" value="InterPro"/>
</dbReference>
<dbReference type="Gene3D" id="3.10.250.10">
    <property type="entry name" value="SRCR-like domain"/>
    <property type="match status" value="1"/>
</dbReference>
<keyword evidence="4" id="KW-0732">Signal</keyword>
<feature type="disulfide bond" evidence="3">
    <location>
        <begin position="72"/>
        <end position="133"/>
    </location>
</feature>
<dbReference type="PRINTS" id="PR00020">
    <property type="entry name" value="MAMDOMAIN"/>
</dbReference>
<name>A0A913YL63_EXADI</name>
<dbReference type="PANTHER" id="PTHR23282:SF148">
    <property type="entry name" value="MAM DOMAIN-CONTAINING PROTEIN"/>
    <property type="match status" value="1"/>
</dbReference>
<evidence type="ECO:0000313" key="7">
    <source>
        <dbReference type="EnsemblMetazoa" id="XP_028515859.1"/>
    </source>
</evidence>
<dbReference type="CDD" id="cd06263">
    <property type="entry name" value="MAM"/>
    <property type="match status" value="2"/>
</dbReference>
<feature type="disulfide bond" evidence="3">
    <location>
        <begin position="59"/>
        <end position="123"/>
    </location>
</feature>
<evidence type="ECO:0000256" key="2">
    <source>
        <dbReference type="ARBA" id="ARBA00023180"/>
    </source>
</evidence>
<evidence type="ECO:0000256" key="3">
    <source>
        <dbReference type="PROSITE-ProRule" id="PRU00196"/>
    </source>
</evidence>
<dbReference type="SMART" id="SM00137">
    <property type="entry name" value="MAM"/>
    <property type="match status" value="1"/>
</dbReference>
<dbReference type="FunFam" id="3.10.250.10:FF:000011">
    <property type="entry name" value="Scavenger receptor class A member 5"/>
    <property type="match status" value="1"/>
</dbReference>
<protein>
    <submittedName>
        <fullName evidence="7">Uncharacterized protein</fullName>
    </submittedName>
</protein>
<dbReference type="SUPFAM" id="SSF56487">
    <property type="entry name" value="SRCR-like"/>
    <property type="match status" value="1"/>
</dbReference>
<keyword evidence="2" id="KW-0325">Glycoprotein</keyword>
<dbReference type="OMA" id="RLENCTH"/>
<dbReference type="InterPro" id="IPR013320">
    <property type="entry name" value="ConA-like_dom_sf"/>
</dbReference>
<proteinExistence type="predicted"/>
<feature type="chain" id="PRO_5036765801" evidence="4">
    <location>
        <begin position="28"/>
        <end position="449"/>
    </location>
</feature>
<sequence>MIYSWRKAISVLLMTFYLLQNINPTVSFPSSGDIRLVGSSNSSQGRVEIFHSGSWGTVCDDYWDINEGNVVCKQLGFTGAIAVYSSAFFGQGHGTIWMDNVQCNGNESRLENCTHNGWGVHNCGHSEDAGVACRPNTTWNGSGNCNFDSLSFCGYVNEKNDNFDWTRDSSGTPSYGTGPRADHTTGYGYYIYIETSYPRRANEKARLVSPLITGGKCVEFFYHMKGSTIGQLNVYIENSSGIRSRVWQKVGQQSYDWLKGLVPVNGYNSYKVVFEGVVGSSYTGDIALDDIKILNTPCFKNVSSVCTFYGMNFCGYTATAESDFKWSIRQANGYSWYYTPSKDHTKGKLNQYGGYYAYIQNSYYREGKIAQMISPEIIGKQCVEFYYYMGSSNGNGELNVYIDDGVKTVISWQLKGYQASKWLKGMLPVKGNLTSFKVDQENEEKKITT</sequence>
<feature type="domain" description="MAM" evidence="5">
    <location>
        <begin position="304"/>
        <end position="438"/>
    </location>
</feature>
<dbReference type="SUPFAM" id="SSF49899">
    <property type="entry name" value="Concanavalin A-like lectins/glucanases"/>
    <property type="match status" value="2"/>
</dbReference>
<dbReference type="RefSeq" id="XP_028515859.1">
    <property type="nucleotide sequence ID" value="XM_028660058.1"/>
</dbReference>
<dbReference type="Pfam" id="PF00629">
    <property type="entry name" value="MAM"/>
    <property type="match status" value="2"/>
</dbReference>
<feature type="domain" description="MAM" evidence="5">
    <location>
        <begin position="143"/>
        <end position="300"/>
    </location>
</feature>
<evidence type="ECO:0000256" key="4">
    <source>
        <dbReference type="SAM" id="SignalP"/>
    </source>
</evidence>
<keyword evidence="1 3" id="KW-1015">Disulfide bond</keyword>
<evidence type="ECO:0000313" key="8">
    <source>
        <dbReference type="Proteomes" id="UP000887567"/>
    </source>
</evidence>
<dbReference type="PRINTS" id="PR00258">
    <property type="entry name" value="SPERACTRCPTR"/>
</dbReference>
<dbReference type="KEGG" id="epa:110242360"/>
<dbReference type="OrthoDB" id="10063783at2759"/>
<evidence type="ECO:0000256" key="1">
    <source>
        <dbReference type="ARBA" id="ARBA00023157"/>
    </source>
</evidence>
<dbReference type="EnsemblMetazoa" id="XM_028660058.1">
    <property type="protein sequence ID" value="XP_028515859.1"/>
    <property type="gene ID" value="LOC110242360"/>
</dbReference>
<dbReference type="AlphaFoldDB" id="A0A913YL63"/>
<dbReference type="Proteomes" id="UP000887567">
    <property type="component" value="Unplaced"/>
</dbReference>
<accession>A0A913YL63</accession>
<keyword evidence="8" id="KW-1185">Reference proteome</keyword>
<dbReference type="InterPro" id="IPR051560">
    <property type="entry name" value="MAM_domain-containing"/>
</dbReference>